<evidence type="ECO:0000313" key="2">
    <source>
        <dbReference type="EMBL" id="CDS20774.1"/>
    </source>
</evidence>
<dbReference type="AlphaFoldDB" id="A0A068WM28"/>
<keyword evidence="1" id="KW-0472">Membrane</keyword>
<dbReference type="WBParaSite" id="EgrG_001149100">
    <property type="protein sequence ID" value="EgrG_001149100"/>
    <property type="gene ID" value="EgrG_001149100"/>
</dbReference>
<keyword evidence="1" id="KW-1133">Transmembrane helix</keyword>
<keyword evidence="1" id="KW-0812">Transmembrane</keyword>
<reference evidence="2 3" key="1">
    <citation type="journal article" date="2013" name="Nature">
        <title>The genomes of four tapeworm species reveal adaptations to parasitism.</title>
        <authorList>
            <person name="Tsai I.J."/>
            <person name="Zarowiecki M."/>
            <person name="Holroyd N."/>
            <person name="Garciarrubio A."/>
            <person name="Sanchez-Flores A."/>
            <person name="Brooks K.L."/>
            <person name="Tracey A."/>
            <person name="Bobes R.J."/>
            <person name="Fragoso G."/>
            <person name="Sciutto E."/>
            <person name="Aslett M."/>
            <person name="Beasley H."/>
            <person name="Bennett H.M."/>
            <person name="Cai J."/>
            <person name="Camicia F."/>
            <person name="Clark R."/>
            <person name="Cucher M."/>
            <person name="De Silva N."/>
            <person name="Day T.A."/>
            <person name="Deplazes P."/>
            <person name="Estrada K."/>
            <person name="Fernandez C."/>
            <person name="Holland P.W."/>
            <person name="Hou J."/>
            <person name="Hu S."/>
            <person name="Huckvale T."/>
            <person name="Hung S.S."/>
            <person name="Kamenetzky L."/>
            <person name="Keane J.A."/>
            <person name="Kiss F."/>
            <person name="Koziol U."/>
            <person name="Lambert O."/>
            <person name="Liu K."/>
            <person name="Luo X."/>
            <person name="Luo Y."/>
            <person name="Macchiaroli N."/>
            <person name="Nichol S."/>
            <person name="Paps J."/>
            <person name="Parkinson J."/>
            <person name="Pouchkina-Stantcheva N."/>
            <person name="Riddiford N."/>
            <person name="Rosenzvit M."/>
            <person name="Salinas G."/>
            <person name="Wasmuth J.D."/>
            <person name="Zamanian M."/>
            <person name="Zheng Y."/>
            <person name="Cai X."/>
            <person name="Soberon X."/>
            <person name="Olson P.D."/>
            <person name="Laclette J.P."/>
            <person name="Brehm K."/>
            <person name="Berriman M."/>
            <person name="Garciarrubio A."/>
            <person name="Bobes R.J."/>
            <person name="Fragoso G."/>
            <person name="Sanchez-Flores A."/>
            <person name="Estrada K."/>
            <person name="Cevallos M.A."/>
            <person name="Morett E."/>
            <person name="Gonzalez V."/>
            <person name="Portillo T."/>
            <person name="Ochoa-Leyva A."/>
            <person name="Jose M.V."/>
            <person name="Sciutto E."/>
            <person name="Landa A."/>
            <person name="Jimenez L."/>
            <person name="Valdes V."/>
            <person name="Carrero J.C."/>
            <person name="Larralde C."/>
            <person name="Morales-Montor J."/>
            <person name="Limon-Lason J."/>
            <person name="Soberon X."/>
            <person name="Laclette J.P."/>
        </authorList>
    </citation>
    <scope>NUCLEOTIDE SEQUENCE [LARGE SCALE GENOMIC DNA]</scope>
</reference>
<name>A0A068WM28_ECHGR</name>
<evidence type="ECO:0000313" key="4">
    <source>
        <dbReference type="WBParaSite" id="EgrG_001149100"/>
    </source>
</evidence>
<reference evidence="2" key="2">
    <citation type="submission" date="2014-06" db="EMBL/GenBank/DDBJ databases">
        <authorList>
            <person name="Aslett M."/>
        </authorList>
    </citation>
    <scope>NUCLEOTIDE SEQUENCE</scope>
</reference>
<dbReference type="Proteomes" id="UP000492820">
    <property type="component" value="Unassembled WGS sequence"/>
</dbReference>
<protein>
    <submittedName>
        <fullName evidence="4">Expressed conserved protein</fullName>
    </submittedName>
</protein>
<evidence type="ECO:0000313" key="3">
    <source>
        <dbReference type="Proteomes" id="UP000492820"/>
    </source>
</evidence>
<gene>
    <name evidence="2" type="ORF">EgrG_001149100</name>
</gene>
<accession>A0A068WM28</accession>
<evidence type="ECO:0000256" key="1">
    <source>
        <dbReference type="SAM" id="Phobius"/>
    </source>
</evidence>
<sequence length="115" mass="11650">MVVGGVINTGEISGGLDLQADIEGDLGFRSRGVLGGLINTGFIGGGVNVRSSVEGGGGTGGGRNSTGGTGFKVLGPIAIAIVSVIAIALIIMCIIIFWIRNTRCSRRSSFELLNV</sequence>
<feature type="transmembrane region" description="Helical" evidence="1">
    <location>
        <begin position="73"/>
        <end position="99"/>
    </location>
</feature>
<organism evidence="2">
    <name type="scientific">Echinococcus granulosus</name>
    <name type="common">Hydatid tapeworm</name>
    <dbReference type="NCBI Taxonomy" id="6210"/>
    <lineage>
        <taxon>Eukaryota</taxon>
        <taxon>Metazoa</taxon>
        <taxon>Spiralia</taxon>
        <taxon>Lophotrochozoa</taxon>
        <taxon>Platyhelminthes</taxon>
        <taxon>Cestoda</taxon>
        <taxon>Eucestoda</taxon>
        <taxon>Cyclophyllidea</taxon>
        <taxon>Taeniidae</taxon>
        <taxon>Echinococcus</taxon>
        <taxon>Echinococcus granulosus group</taxon>
    </lineage>
</organism>
<reference evidence="4" key="3">
    <citation type="submission" date="2020-10" db="UniProtKB">
        <authorList>
            <consortium name="WormBaseParasite"/>
        </authorList>
    </citation>
    <scope>IDENTIFICATION</scope>
</reference>
<proteinExistence type="predicted"/>
<dbReference type="EMBL" id="LK028581">
    <property type="protein sequence ID" value="CDS20774.1"/>
    <property type="molecule type" value="Genomic_DNA"/>
</dbReference>